<comment type="caution">
    <text evidence="2">The sequence shown here is derived from an EMBL/GenBank/DDBJ whole genome shotgun (WGS) entry which is preliminary data.</text>
</comment>
<proteinExistence type="predicted"/>
<sequence length="293" mass="31333">MQGAGCRGQGDGVREEGPAVARRAAGLRGRRRAAGEGPGEHRARAGCRPGPVGQRPSAPPEPAPPSAAAFNLTMLPEPTDNLHIEAGPAFGFSGKEAEHSDKEATEALQARFAIEVHAKVKDIFGDTAGNLHAIRTEAEAERSRLKPKRRRHKPPPTEGHSLAHLLARTHVAHRASTPRAGTASAPKVQGVISATFALSVYLGVTQSSSMQKRASALETQVLTARTPSPVPKLNSTMLYLKTLCRFNTWLARAREASCCQTYEHVLRFQCIPAPSPGSRSPTLRPCFCGVLAR</sequence>
<dbReference type="EMBL" id="CAUYUJ010017294">
    <property type="protein sequence ID" value="CAK0873563.1"/>
    <property type="molecule type" value="Genomic_DNA"/>
</dbReference>
<evidence type="ECO:0000313" key="2">
    <source>
        <dbReference type="EMBL" id="CAK0873563.1"/>
    </source>
</evidence>
<protein>
    <submittedName>
        <fullName evidence="2">Uncharacterized protein</fullName>
    </submittedName>
</protein>
<feature type="compositionally biased region" description="Low complexity" evidence="1">
    <location>
        <begin position="18"/>
        <end position="27"/>
    </location>
</feature>
<feature type="compositionally biased region" description="Basic residues" evidence="1">
    <location>
        <begin position="145"/>
        <end position="154"/>
    </location>
</feature>
<reference evidence="2" key="1">
    <citation type="submission" date="2023-10" db="EMBL/GenBank/DDBJ databases">
        <authorList>
            <person name="Chen Y."/>
            <person name="Shah S."/>
            <person name="Dougan E. K."/>
            <person name="Thang M."/>
            <person name="Chan C."/>
        </authorList>
    </citation>
    <scope>NUCLEOTIDE SEQUENCE [LARGE SCALE GENOMIC DNA]</scope>
</reference>
<gene>
    <name evidence="2" type="ORF">PCOR1329_LOCUS58748</name>
</gene>
<name>A0ABN9VNV1_9DINO</name>
<feature type="region of interest" description="Disordered" evidence="1">
    <location>
        <begin position="1"/>
        <end position="69"/>
    </location>
</feature>
<evidence type="ECO:0000256" key="1">
    <source>
        <dbReference type="SAM" id="MobiDB-lite"/>
    </source>
</evidence>
<organism evidence="2 3">
    <name type="scientific">Prorocentrum cordatum</name>
    <dbReference type="NCBI Taxonomy" id="2364126"/>
    <lineage>
        <taxon>Eukaryota</taxon>
        <taxon>Sar</taxon>
        <taxon>Alveolata</taxon>
        <taxon>Dinophyceae</taxon>
        <taxon>Prorocentrales</taxon>
        <taxon>Prorocentraceae</taxon>
        <taxon>Prorocentrum</taxon>
    </lineage>
</organism>
<accession>A0ABN9VNV1</accession>
<feature type="region of interest" description="Disordered" evidence="1">
    <location>
        <begin position="136"/>
        <end position="160"/>
    </location>
</feature>
<dbReference type="Proteomes" id="UP001189429">
    <property type="component" value="Unassembled WGS sequence"/>
</dbReference>
<feature type="compositionally biased region" description="Gly residues" evidence="1">
    <location>
        <begin position="1"/>
        <end position="11"/>
    </location>
</feature>
<evidence type="ECO:0000313" key="3">
    <source>
        <dbReference type="Proteomes" id="UP001189429"/>
    </source>
</evidence>
<keyword evidence="3" id="KW-1185">Reference proteome</keyword>